<keyword evidence="1" id="KW-0812">Transmembrane</keyword>
<gene>
    <name evidence="2" type="ORF">BKA03_002846</name>
</gene>
<feature type="transmembrane region" description="Helical" evidence="1">
    <location>
        <begin position="43"/>
        <end position="67"/>
    </location>
</feature>
<dbReference type="SUPFAM" id="SSF49464">
    <property type="entry name" value="Carboxypeptidase regulatory domain-like"/>
    <property type="match status" value="1"/>
</dbReference>
<keyword evidence="1" id="KW-0472">Membrane</keyword>
<keyword evidence="3" id="KW-1185">Reference proteome</keyword>
<evidence type="ECO:0000313" key="2">
    <source>
        <dbReference type="EMBL" id="NYI42727.1"/>
    </source>
</evidence>
<dbReference type="Proteomes" id="UP000547973">
    <property type="component" value="Unassembled WGS sequence"/>
</dbReference>
<sequence>MSTDLEMFAVELRTSLDLEGLHSGLKPAAVLARGRRSARRRTVGMALGGVVAIAAVAVAAVSVQGLLRSAPVLAPAEQTGVPVASKGPVVDATVNVTVGLWGGPAQPTGGMALEGQPAPGVNVTARDTQGKTVDGTTDELGVAQLHLAPGAYVIFSTYCGPTEDASPATTVQSGDTRSVQIRCDVP</sequence>
<accession>A0A7Y9ZC65</accession>
<dbReference type="EMBL" id="JACBZO010000001">
    <property type="protein sequence ID" value="NYI42727.1"/>
    <property type="molecule type" value="Genomic_DNA"/>
</dbReference>
<evidence type="ECO:0008006" key="4">
    <source>
        <dbReference type="Google" id="ProtNLM"/>
    </source>
</evidence>
<proteinExistence type="predicted"/>
<name>A0A7Y9ZC65_9MICO</name>
<evidence type="ECO:0000313" key="3">
    <source>
        <dbReference type="Proteomes" id="UP000547973"/>
    </source>
</evidence>
<organism evidence="2 3">
    <name type="scientific">Demequina lutea</name>
    <dbReference type="NCBI Taxonomy" id="431489"/>
    <lineage>
        <taxon>Bacteria</taxon>
        <taxon>Bacillati</taxon>
        <taxon>Actinomycetota</taxon>
        <taxon>Actinomycetes</taxon>
        <taxon>Micrococcales</taxon>
        <taxon>Demequinaceae</taxon>
        <taxon>Demequina</taxon>
    </lineage>
</organism>
<protein>
    <recommendedName>
        <fullName evidence="4">Carboxypeptidase regulatory-like domain-containing protein</fullName>
    </recommendedName>
</protein>
<dbReference type="RefSeq" id="WP_062075181.1">
    <property type="nucleotide sequence ID" value="NZ_BBRC01000006.1"/>
</dbReference>
<reference evidence="2 3" key="1">
    <citation type="submission" date="2020-07" db="EMBL/GenBank/DDBJ databases">
        <title>Sequencing the genomes of 1000 actinobacteria strains.</title>
        <authorList>
            <person name="Klenk H.-P."/>
        </authorList>
    </citation>
    <scope>NUCLEOTIDE SEQUENCE [LARGE SCALE GENOMIC DNA]</scope>
    <source>
        <strain evidence="2 3">DSM 19970</strain>
    </source>
</reference>
<keyword evidence="1" id="KW-1133">Transmembrane helix</keyword>
<comment type="caution">
    <text evidence="2">The sequence shown here is derived from an EMBL/GenBank/DDBJ whole genome shotgun (WGS) entry which is preliminary data.</text>
</comment>
<dbReference type="AlphaFoldDB" id="A0A7Y9ZC65"/>
<dbReference type="InterPro" id="IPR008969">
    <property type="entry name" value="CarboxyPept-like_regulatory"/>
</dbReference>
<evidence type="ECO:0000256" key="1">
    <source>
        <dbReference type="SAM" id="Phobius"/>
    </source>
</evidence>